<comment type="caution">
    <text evidence="1">The sequence shown here is derived from an EMBL/GenBank/DDBJ whole genome shotgun (WGS) entry which is preliminary data.</text>
</comment>
<dbReference type="AlphaFoldDB" id="A0A6N4REE8"/>
<evidence type="ECO:0000313" key="1">
    <source>
        <dbReference type="EMBL" id="TKW61619.1"/>
    </source>
</evidence>
<dbReference type="Pfam" id="PF13252">
    <property type="entry name" value="Phage_capsid_3"/>
    <property type="match status" value="1"/>
</dbReference>
<dbReference type="InterPro" id="IPR025267">
    <property type="entry name" value="ORF017-like"/>
</dbReference>
<name>A0A6N4REE8_BLAVI</name>
<protein>
    <submittedName>
        <fullName evidence="1">N4-gp56 family major capsid protein</fullName>
    </submittedName>
</protein>
<sequence length="343" mass="37721">MPTPTIDTTHGVTAEQWSNEVFSEYLAQNPFFNFMGTSSHNIIQVKEELTKAPGDAITVQLRAKLSGAGVSGATTLKGAEEDLVFYDQRLLVDTIRHGVLLKGEMSEKRVAFDLRNQAREALVDWASDKLRKDLVTALTNTSVGRDRSRYLYGISDTNWNATHATALATVDATNDKLTTAAISRAKRKALLEGTRKVRPFVLKDGNKVEEVFVLFAHPYSVRDLLADADFKSLNTYIPTKMGDSVLVHGQRYKGMWDGVMIYETEMPVLTGAGTAGINVAHNVLCGAQAMAVAWGKRTNYKEDADDYGHQNGFAIDEIRGVSKLVFNNIDHGVVNMFNAAVAD</sequence>
<organism evidence="1 2">
    <name type="scientific">Blastochloris viridis</name>
    <name type="common">Rhodopseudomonas viridis</name>
    <dbReference type="NCBI Taxonomy" id="1079"/>
    <lineage>
        <taxon>Bacteria</taxon>
        <taxon>Pseudomonadati</taxon>
        <taxon>Pseudomonadota</taxon>
        <taxon>Alphaproteobacteria</taxon>
        <taxon>Hyphomicrobiales</taxon>
        <taxon>Blastochloridaceae</taxon>
        <taxon>Blastochloris</taxon>
    </lineage>
</organism>
<gene>
    <name evidence="1" type="ORF">DI628_03055</name>
</gene>
<reference evidence="1 2" key="1">
    <citation type="journal article" date="2017" name="Nat. Commun.">
        <title>In situ click chemistry generation of cyclooxygenase-2 inhibitors.</title>
        <authorList>
            <person name="Bhardwaj A."/>
            <person name="Kaur J."/>
            <person name="Wuest M."/>
            <person name="Wuest F."/>
        </authorList>
    </citation>
    <scope>NUCLEOTIDE SEQUENCE [LARGE SCALE GENOMIC DNA]</scope>
    <source>
        <strain evidence="1">S2_018_000_R2_106</strain>
    </source>
</reference>
<accession>A0A6N4REE8</accession>
<evidence type="ECO:0000313" key="2">
    <source>
        <dbReference type="Proteomes" id="UP000320948"/>
    </source>
</evidence>
<dbReference type="Proteomes" id="UP000320948">
    <property type="component" value="Unassembled WGS sequence"/>
</dbReference>
<dbReference type="EMBL" id="VAFM01000001">
    <property type="protein sequence ID" value="TKW61619.1"/>
    <property type="molecule type" value="Genomic_DNA"/>
</dbReference>
<dbReference type="NCBIfam" id="TIGR04387">
    <property type="entry name" value="capsid_maj_N4"/>
    <property type="match status" value="1"/>
</dbReference>
<proteinExistence type="predicted"/>